<sequence>LLAQFILATSGSSTVFVRVIPHTILLRWRGMAVLVQGFAAAVLASLFGAGHGRGYRGPAGCQAISTPGMDGALGIDAQLIQVTAGADENSSRALLSRRVAFTIELEIRKKFGTSILFPGQLSIANGLMSDLEAQAQARIRAWDNSFSSATVSGGAATVMPSPENGINRAFALLPVTGMAYIAMNARSDLQADLLNAFEGLQWGDARPHQLFIAQGNTQDTAINSDQSVTGKGDPHLVNMRGQRFDLYQPGTHVLLQVPRRATPQDTLLRVEADARRMGAACADLYFRALNITGSWSNRTGGLQYSADQEPDGRGWRSFGAVDLKVVRGRTLSGIAYLNVLARHLGRLACPVGGLLGEDDHTAAATAGPECSAGLDLRSRRPAGAALAAAEA</sequence>
<evidence type="ECO:0000313" key="1">
    <source>
        <dbReference type="EMBL" id="CAK0872658.1"/>
    </source>
</evidence>
<protein>
    <submittedName>
        <fullName evidence="1">Uncharacterized protein</fullName>
    </submittedName>
</protein>
<name>A0ABN9VK63_9DINO</name>
<comment type="caution">
    <text evidence="1">The sequence shown here is derived from an EMBL/GenBank/DDBJ whole genome shotgun (WGS) entry which is preliminary data.</text>
</comment>
<evidence type="ECO:0000313" key="2">
    <source>
        <dbReference type="Proteomes" id="UP001189429"/>
    </source>
</evidence>
<reference evidence="1" key="1">
    <citation type="submission" date="2023-10" db="EMBL/GenBank/DDBJ databases">
        <authorList>
            <person name="Chen Y."/>
            <person name="Shah S."/>
            <person name="Dougan E. K."/>
            <person name="Thang M."/>
            <person name="Chan C."/>
        </authorList>
    </citation>
    <scope>NUCLEOTIDE SEQUENCE [LARGE SCALE GENOMIC DNA]</scope>
</reference>
<proteinExistence type="predicted"/>
<dbReference type="Proteomes" id="UP001189429">
    <property type="component" value="Unassembled WGS sequence"/>
</dbReference>
<gene>
    <name evidence="1" type="ORF">PCOR1329_LOCUS58057</name>
</gene>
<organism evidence="1 2">
    <name type="scientific">Prorocentrum cordatum</name>
    <dbReference type="NCBI Taxonomy" id="2364126"/>
    <lineage>
        <taxon>Eukaryota</taxon>
        <taxon>Sar</taxon>
        <taxon>Alveolata</taxon>
        <taxon>Dinophyceae</taxon>
        <taxon>Prorocentrales</taxon>
        <taxon>Prorocentraceae</taxon>
        <taxon>Prorocentrum</taxon>
    </lineage>
</organism>
<feature type="non-terminal residue" evidence="1">
    <location>
        <position position="1"/>
    </location>
</feature>
<accession>A0ABN9VK63</accession>
<keyword evidence="2" id="KW-1185">Reference proteome</keyword>
<dbReference type="EMBL" id="CAUYUJ010017186">
    <property type="protein sequence ID" value="CAK0872658.1"/>
    <property type="molecule type" value="Genomic_DNA"/>
</dbReference>